<proteinExistence type="predicted"/>
<protein>
    <submittedName>
        <fullName evidence="1">Uncharacterized protein</fullName>
    </submittedName>
</protein>
<name>A0ABV2IG36_9HYPH</name>
<gene>
    <name evidence="1" type="ORF">ABID12_003866</name>
</gene>
<comment type="caution">
    <text evidence="1">The sequence shown here is derived from an EMBL/GenBank/DDBJ whole genome shotgun (WGS) entry which is preliminary data.</text>
</comment>
<reference evidence="1 2" key="1">
    <citation type="submission" date="2024-06" db="EMBL/GenBank/DDBJ databases">
        <title>Genomic Encyclopedia of Type Strains, Phase IV (KMG-IV): sequencing the most valuable type-strain genomes for metagenomic binning, comparative biology and taxonomic classification.</title>
        <authorList>
            <person name="Goeker M."/>
        </authorList>
    </citation>
    <scope>NUCLEOTIDE SEQUENCE [LARGE SCALE GENOMIC DNA]</scope>
    <source>
        <strain evidence="1 2">DSM 28102</strain>
    </source>
</reference>
<evidence type="ECO:0000313" key="2">
    <source>
        <dbReference type="Proteomes" id="UP001549164"/>
    </source>
</evidence>
<sequence>MTLVIPRTATDSNPKADTLEPHEYGHMLGLIDEYFEAQFNRGGVRYTYFDGATGSPSESAMR</sequence>
<keyword evidence="2" id="KW-1185">Reference proteome</keyword>
<accession>A0ABV2IG36</accession>
<dbReference type="Proteomes" id="UP001549164">
    <property type="component" value="Unassembled WGS sequence"/>
</dbReference>
<dbReference type="RefSeq" id="WP_354435703.1">
    <property type="nucleotide sequence ID" value="NZ_JBEPLY010000017.1"/>
</dbReference>
<organism evidence="1 2">
    <name type="scientific">Martelella mangrovi</name>
    <dbReference type="NCBI Taxonomy" id="1397477"/>
    <lineage>
        <taxon>Bacteria</taxon>
        <taxon>Pseudomonadati</taxon>
        <taxon>Pseudomonadota</taxon>
        <taxon>Alphaproteobacteria</taxon>
        <taxon>Hyphomicrobiales</taxon>
        <taxon>Aurantimonadaceae</taxon>
        <taxon>Martelella</taxon>
    </lineage>
</organism>
<evidence type="ECO:0000313" key="1">
    <source>
        <dbReference type="EMBL" id="MET3601903.1"/>
    </source>
</evidence>
<dbReference type="EMBL" id="JBEPLY010000017">
    <property type="protein sequence ID" value="MET3601903.1"/>
    <property type="molecule type" value="Genomic_DNA"/>
</dbReference>